<sequence length="450" mass="51414">MPSITKRLNGATNLALVSAIYLALCASSVFATNDYQTPEGWRTECLGRSQFDMPPHTVWHLRMPFDNSVSYVTDDPWFGRYMDYGTEPVSGVYKLVRIRISPETTRAAFDNAVGVEMPNKTKAQMRVLRNRVNERRERFDPEKDDREQYIEDLMNLDAENERYSDMISDITRFKIFIDFDKSKGRPTEELEAQLADYERQIAALPTDERYEHERAFDLGIPDAAGAWHPDKMVALLWRNNRIYHFEFGPKNGEYESNFDALEPLARDLLARFRPRAEFEIPQEPGVCLPFGFIADSGSEKYDAYFSWHSEGTPYVLNNLKLSNSVGDALELLPMLTKRLMGNPFPNALNITDLGPRRIDIGSTRGTFAGRAFQAINPESDQLTSHTQYVLNAGAVAGKYTPTLLFKQQTFANDQPPPPIEQAEEDVLNMMRSFRPLPGMQALYDEAESRR</sequence>
<keyword evidence="4" id="KW-1185">Reference proteome</keyword>
<dbReference type="RefSeq" id="WP_123891006.1">
    <property type="nucleotide sequence ID" value="NZ_RKKU01000028.1"/>
</dbReference>
<gene>
    <name evidence="3" type="ORF">EF096_17150</name>
</gene>
<dbReference type="Proteomes" id="UP000275199">
    <property type="component" value="Unassembled WGS sequence"/>
</dbReference>
<organism evidence="3 4">
    <name type="scientific">Pseudomonas neustonica</name>
    <dbReference type="NCBI Taxonomy" id="2487346"/>
    <lineage>
        <taxon>Bacteria</taxon>
        <taxon>Pseudomonadati</taxon>
        <taxon>Pseudomonadota</taxon>
        <taxon>Gammaproteobacteria</taxon>
        <taxon>Pseudomonadales</taxon>
        <taxon>Pseudomonadaceae</taxon>
        <taxon>Pseudomonas</taxon>
    </lineage>
</organism>
<keyword evidence="1" id="KW-0175">Coiled coil</keyword>
<evidence type="ECO:0008006" key="5">
    <source>
        <dbReference type="Google" id="ProtNLM"/>
    </source>
</evidence>
<keyword evidence="2" id="KW-0732">Signal</keyword>
<proteinExistence type="predicted"/>
<accession>A0ABX9XE27</accession>
<feature type="coiled-coil region" evidence="1">
    <location>
        <begin position="146"/>
        <end position="207"/>
    </location>
</feature>
<reference evidence="3 4" key="1">
    <citation type="submission" date="2018-11" db="EMBL/GenBank/DDBJ databases">
        <authorList>
            <person name="Jang G.I."/>
            <person name="Hwang C.Y."/>
        </authorList>
    </citation>
    <scope>NUCLEOTIDE SEQUENCE [LARGE SCALE GENOMIC DNA]</scope>
    <source>
        <strain evidence="3 4">SSM26</strain>
    </source>
</reference>
<dbReference type="EMBL" id="RKKU01000028">
    <property type="protein sequence ID" value="ROZ81709.1"/>
    <property type="molecule type" value="Genomic_DNA"/>
</dbReference>
<evidence type="ECO:0000313" key="3">
    <source>
        <dbReference type="EMBL" id="ROZ81709.1"/>
    </source>
</evidence>
<name>A0ABX9XE27_9PSED</name>
<comment type="caution">
    <text evidence="3">The sequence shown here is derived from an EMBL/GenBank/DDBJ whole genome shotgun (WGS) entry which is preliminary data.</text>
</comment>
<feature type="chain" id="PRO_5045266463" description="Tle cognate immunity protein 4 C-terminal domain-containing protein" evidence="2">
    <location>
        <begin position="32"/>
        <end position="450"/>
    </location>
</feature>
<evidence type="ECO:0000256" key="2">
    <source>
        <dbReference type="SAM" id="SignalP"/>
    </source>
</evidence>
<protein>
    <recommendedName>
        <fullName evidence="5">Tle cognate immunity protein 4 C-terminal domain-containing protein</fullName>
    </recommendedName>
</protein>
<evidence type="ECO:0000313" key="4">
    <source>
        <dbReference type="Proteomes" id="UP000275199"/>
    </source>
</evidence>
<feature type="signal peptide" evidence="2">
    <location>
        <begin position="1"/>
        <end position="31"/>
    </location>
</feature>
<evidence type="ECO:0000256" key="1">
    <source>
        <dbReference type="SAM" id="Coils"/>
    </source>
</evidence>